<protein>
    <submittedName>
        <fullName evidence="2">Uncharacterized protein</fullName>
    </submittedName>
</protein>
<evidence type="ECO:0000313" key="3">
    <source>
        <dbReference type="Proteomes" id="UP000518266"/>
    </source>
</evidence>
<keyword evidence="1" id="KW-0472">Membrane</keyword>
<comment type="caution">
    <text evidence="2">The sequence shown here is derived from an EMBL/GenBank/DDBJ whole genome shotgun (WGS) entry which is preliminary data.</text>
</comment>
<proteinExistence type="predicted"/>
<keyword evidence="3" id="KW-1185">Reference proteome</keyword>
<dbReference type="EMBL" id="JAAKFY010000018">
    <property type="protein sequence ID" value="KAF3843544.1"/>
    <property type="molecule type" value="Genomic_DNA"/>
</dbReference>
<organism evidence="2 3">
    <name type="scientific">Dissostichus mawsoni</name>
    <name type="common">Antarctic cod</name>
    <dbReference type="NCBI Taxonomy" id="36200"/>
    <lineage>
        <taxon>Eukaryota</taxon>
        <taxon>Metazoa</taxon>
        <taxon>Chordata</taxon>
        <taxon>Craniata</taxon>
        <taxon>Vertebrata</taxon>
        <taxon>Euteleostomi</taxon>
        <taxon>Actinopterygii</taxon>
        <taxon>Neopterygii</taxon>
        <taxon>Teleostei</taxon>
        <taxon>Neoteleostei</taxon>
        <taxon>Acanthomorphata</taxon>
        <taxon>Eupercaria</taxon>
        <taxon>Perciformes</taxon>
        <taxon>Notothenioidei</taxon>
        <taxon>Nototheniidae</taxon>
        <taxon>Dissostichus</taxon>
    </lineage>
</organism>
<name>A0A7J5Y285_DISMA</name>
<keyword evidence="1" id="KW-1133">Transmembrane helix</keyword>
<evidence type="ECO:0000256" key="1">
    <source>
        <dbReference type="SAM" id="Phobius"/>
    </source>
</evidence>
<gene>
    <name evidence="2" type="ORF">F7725_002393</name>
</gene>
<reference evidence="2 3" key="1">
    <citation type="submission" date="2020-03" db="EMBL/GenBank/DDBJ databases">
        <title>Dissostichus mawsoni Genome sequencing and assembly.</title>
        <authorList>
            <person name="Park H."/>
        </authorList>
    </citation>
    <scope>NUCLEOTIDE SEQUENCE [LARGE SCALE GENOMIC DNA]</scope>
    <source>
        <strain evidence="2">DM0001</strain>
        <tissue evidence="2">Muscle</tissue>
    </source>
</reference>
<sequence length="154" mass="17333">MEIRENTEEKVGLLVHQPVTVHHVAGLAVGHAVTLLDVLTVVHHLVTLTTEVLPLESVMRLMLMNLWPLMPMSMKFLYSPGLMYIIASELGLLVHQPVTVHHVAGLALVHAESVMRLMLMNLWPLMPMSMKFLYSPGLMYIILPLNWGCSYISQ</sequence>
<accession>A0A7J5Y285</accession>
<dbReference type="Proteomes" id="UP000518266">
    <property type="component" value="Unassembled WGS sequence"/>
</dbReference>
<feature type="transmembrane region" description="Helical" evidence="1">
    <location>
        <begin position="132"/>
        <end position="153"/>
    </location>
</feature>
<dbReference type="AlphaFoldDB" id="A0A7J5Y285"/>
<feature type="transmembrane region" description="Helical" evidence="1">
    <location>
        <begin position="76"/>
        <end position="94"/>
    </location>
</feature>
<evidence type="ECO:0000313" key="2">
    <source>
        <dbReference type="EMBL" id="KAF3843544.1"/>
    </source>
</evidence>
<keyword evidence="1" id="KW-0812">Transmembrane</keyword>